<dbReference type="Proteomes" id="UP000443423">
    <property type="component" value="Unassembled WGS sequence"/>
</dbReference>
<dbReference type="RefSeq" id="WP_151114148.1">
    <property type="nucleotide sequence ID" value="NZ_WKJQ01000002.1"/>
</dbReference>
<evidence type="ECO:0000313" key="1">
    <source>
        <dbReference type="EMBL" id="MRW98163.1"/>
    </source>
</evidence>
<dbReference type="SMART" id="SM00710">
    <property type="entry name" value="PbH1"/>
    <property type="match status" value="4"/>
</dbReference>
<keyword evidence="2" id="KW-1185">Reference proteome</keyword>
<organism evidence="1 2">
    <name type="scientific">Haloferax marinum</name>
    <dbReference type="NCBI Taxonomy" id="2666143"/>
    <lineage>
        <taxon>Archaea</taxon>
        <taxon>Methanobacteriati</taxon>
        <taxon>Methanobacteriota</taxon>
        <taxon>Stenosarchaea group</taxon>
        <taxon>Halobacteria</taxon>
        <taxon>Halobacteriales</taxon>
        <taxon>Haloferacaceae</taxon>
        <taxon>Haloferax</taxon>
    </lineage>
</organism>
<dbReference type="Gene3D" id="2.160.20.10">
    <property type="entry name" value="Single-stranded right-handed beta-helix, Pectin lyase-like"/>
    <property type="match status" value="1"/>
</dbReference>
<name>A0A6A8GDF1_9EURY</name>
<dbReference type="EMBL" id="WKJQ01000002">
    <property type="protein sequence ID" value="MRW98163.1"/>
    <property type="molecule type" value="Genomic_DNA"/>
</dbReference>
<reference evidence="1 2" key="1">
    <citation type="submission" date="2019-11" db="EMBL/GenBank/DDBJ databases">
        <title>Whole genome sequence of Haloferax sp. MBLA0078.</title>
        <authorList>
            <person name="Seo M.-J."/>
            <person name="Cho E.-S."/>
        </authorList>
    </citation>
    <scope>NUCLEOTIDE SEQUENCE [LARGE SCALE GENOMIC DNA]</scope>
    <source>
        <strain evidence="1 2">MBLA0078</strain>
    </source>
</reference>
<dbReference type="InterPro" id="IPR006626">
    <property type="entry name" value="PbH1"/>
</dbReference>
<comment type="caution">
    <text evidence="1">The sequence shown here is derived from an EMBL/GenBank/DDBJ whole genome shotgun (WGS) entry which is preliminary data.</text>
</comment>
<evidence type="ECO:0000313" key="2">
    <source>
        <dbReference type="Proteomes" id="UP000443423"/>
    </source>
</evidence>
<dbReference type="AlphaFoldDB" id="A0A6A8GDF1"/>
<sequence>MPEPTELVQVNVVDDLGCDPTGNDPCASKLQGGLEDGVALVFPSGTYRVEDRLDISGFEAIGLVGDGAVKLVPPNGYNNFLIDVGEVGQFFLRGIDIDITANDTTAGVRVICRDSFEIADVEYLGRGNHPDNRVVHSMILGLTTESGRGLIRDFRALQGSAIGHYKNGDGRAGISIGPWNFGTVRIENCHLEEFGNNGIYASRTSGNVEVVGGLFRNNNVASIRISGNGSFVSGATVEVDMGEYTGPLTQLDSQFNTRGIAIEQGPADKQNGALVRDCTIRIKETPRSKGGINLFPTGRTVTVQNTTIEIDADGVPAVYRSPLEPQGRFEPATGPHWVNLENVRITGKAGGLAGVMLYDAPNSVVRNCTIDQSGPDRDGIFMVNSVSTLIDGGSVTTTRYPFVVGVNGQAETNACLLQFESNPQVQPSSRSSGPIRTGSTVVIDESEYRVDGGGVLGMDNCVATADLVRLANKENTLAITGTNNGQLEWLRFVAQ</sequence>
<protein>
    <recommendedName>
        <fullName evidence="3">Right handed beta helix domain-containing protein</fullName>
    </recommendedName>
</protein>
<accession>A0A6A8GDF1</accession>
<dbReference type="InterPro" id="IPR012334">
    <property type="entry name" value="Pectin_lyas_fold"/>
</dbReference>
<dbReference type="InterPro" id="IPR011050">
    <property type="entry name" value="Pectin_lyase_fold/virulence"/>
</dbReference>
<dbReference type="OrthoDB" id="202667at2157"/>
<proteinExistence type="predicted"/>
<gene>
    <name evidence="1" type="ORF">GJR99_16475</name>
</gene>
<evidence type="ECO:0008006" key="3">
    <source>
        <dbReference type="Google" id="ProtNLM"/>
    </source>
</evidence>
<dbReference type="SUPFAM" id="SSF51126">
    <property type="entry name" value="Pectin lyase-like"/>
    <property type="match status" value="1"/>
</dbReference>